<dbReference type="AlphaFoldDB" id="A0A0C2CUT4"/>
<sequence length="315" mass="32989">MQAIHIDTTYTATLQTNGNDFHGYVRLTNTTNETLYVTVTPTSDAGEDLCPTPANVEMAGGGVMYLPMAAVGTTTLAFDVRTSPTGAAVASSSKVQGFIASPLIKSVDPWETWHHATVNGFMRVRNDSGIPTNVTIASQTYPVGGHQHDAGPWEVPSNETTVTLTDTSTGTSKTVALTHQSNVVSISNVAGAGSDLGADSLVFLAGATTTSVTVINNSADTLRITPVDFDGTQGTDYTLAAWKKDSPARRMVTVDITPNTNHFQIEKQAIGGSFVSVASSTDEPLKPFTGFGPVVFTFDDPVVVVKHTGCDGGEG</sequence>
<evidence type="ECO:0000313" key="1">
    <source>
        <dbReference type="EMBL" id="KIG11647.1"/>
    </source>
</evidence>
<protein>
    <submittedName>
        <fullName evidence="1">Uncharacterized protein</fullName>
    </submittedName>
</protein>
<gene>
    <name evidence="1" type="ORF">DB30_03015</name>
</gene>
<organism evidence="1 2">
    <name type="scientific">Enhygromyxa salina</name>
    <dbReference type="NCBI Taxonomy" id="215803"/>
    <lineage>
        <taxon>Bacteria</taxon>
        <taxon>Pseudomonadati</taxon>
        <taxon>Myxococcota</taxon>
        <taxon>Polyangia</taxon>
        <taxon>Nannocystales</taxon>
        <taxon>Nannocystaceae</taxon>
        <taxon>Enhygromyxa</taxon>
    </lineage>
</organism>
<dbReference type="RefSeq" id="WP_052559312.1">
    <property type="nucleotide sequence ID" value="NZ_JMCC02000210.1"/>
</dbReference>
<evidence type="ECO:0000313" key="2">
    <source>
        <dbReference type="Proteomes" id="UP000031599"/>
    </source>
</evidence>
<dbReference type="EMBL" id="JMCC02000210">
    <property type="protein sequence ID" value="KIG11647.1"/>
    <property type="molecule type" value="Genomic_DNA"/>
</dbReference>
<dbReference type="Proteomes" id="UP000031599">
    <property type="component" value="Unassembled WGS sequence"/>
</dbReference>
<proteinExistence type="predicted"/>
<accession>A0A0C2CUT4</accession>
<name>A0A0C2CUT4_9BACT</name>
<comment type="caution">
    <text evidence="1">The sequence shown here is derived from an EMBL/GenBank/DDBJ whole genome shotgun (WGS) entry which is preliminary data.</text>
</comment>
<reference evidence="1 2" key="1">
    <citation type="submission" date="2014-12" db="EMBL/GenBank/DDBJ databases">
        <title>Genome assembly of Enhygromyxa salina DSM 15201.</title>
        <authorList>
            <person name="Sharma G."/>
            <person name="Subramanian S."/>
        </authorList>
    </citation>
    <scope>NUCLEOTIDE SEQUENCE [LARGE SCALE GENOMIC DNA]</scope>
    <source>
        <strain evidence="1 2">DSM 15201</strain>
    </source>
</reference>